<dbReference type="InterPro" id="IPR001563">
    <property type="entry name" value="Peptidase_S10"/>
</dbReference>
<reference evidence="2" key="1">
    <citation type="submission" date="2021-01" db="EMBL/GenBank/DDBJ databases">
        <authorList>
            <consortium name="Genoscope - CEA"/>
            <person name="William W."/>
        </authorList>
    </citation>
    <scope>NUCLEOTIDE SEQUENCE</scope>
</reference>
<protein>
    <recommendedName>
        <fullName evidence="1">Carboxypeptidase</fullName>
        <ecNumber evidence="1">3.4.16.-</ecNumber>
    </recommendedName>
</protein>
<dbReference type="AlphaFoldDB" id="A0A8S1PLW0"/>
<dbReference type="EMBL" id="CAJJDM010000124">
    <property type="protein sequence ID" value="CAD8103703.1"/>
    <property type="molecule type" value="Genomic_DNA"/>
</dbReference>
<dbReference type="OMA" id="FPNFKNQ"/>
<feature type="chain" id="PRO_5036515720" description="Carboxypeptidase" evidence="1">
    <location>
        <begin position="18"/>
        <end position="475"/>
    </location>
</feature>
<dbReference type="FunFam" id="3.40.50.1820:FF:000253">
    <property type="entry name" value="Carboxypeptidase"/>
    <property type="match status" value="1"/>
</dbReference>
<comment type="similarity">
    <text evidence="1">Belongs to the peptidase S10 family.</text>
</comment>
<dbReference type="Proteomes" id="UP000688137">
    <property type="component" value="Unassembled WGS sequence"/>
</dbReference>
<evidence type="ECO:0000313" key="3">
    <source>
        <dbReference type="Proteomes" id="UP000688137"/>
    </source>
</evidence>
<proteinExistence type="inferred from homology"/>
<dbReference type="PROSITE" id="PS00131">
    <property type="entry name" value="CARBOXYPEPT_SER_SER"/>
    <property type="match status" value="1"/>
</dbReference>
<feature type="signal peptide" evidence="1">
    <location>
        <begin position="1"/>
        <end position="17"/>
    </location>
</feature>
<dbReference type="EC" id="3.4.16.-" evidence="1"/>
<dbReference type="PANTHER" id="PTHR11802">
    <property type="entry name" value="SERINE PROTEASE FAMILY S10 SERINE CARBOXYPEPTIDASE"/>
    <property type="match status" value="1"/>
</dbReference>
<dbReference type="GO" id="GO:0004185">
    <property type="term" value="F:serine-type carboxypeptidase activity"/>
    <property type="evidence" value="ECO:0007669"/>
    <property type="project" value="UniProtKB-UniRule"/>
</dbReference>
<organism evidence="2 3">
    <name type="scientific">Paramecium primaurelia</name>
    <dbReference type="NCBI Taxonomy" id="5886"/>
    <lineage>
        <taxon>Eukaryota</taxon>
        <taxon>Sar</taxon>
        <taxon>Alveolata</taxon>
        <taxon>Ciliophora</taxon>
        <taxon>Intramacronucleata</taxon>
        <taxon>Oligohymenophorea</taxon>
        <taxon>Peniculida</taxon>
        <taxon>Parameciidae</taxon>
        <taxon>Paramecium</taxon>
    </lineage>
</organism>
<evidence type="ECO:0000256" key="1">
    <source>
        <dbReference type="RuleBase" id="RU361156"/>
    </source>
</evidence>
<dbReference type="GO" id="GO:0006508">
    <property type="term" value="P:proteolysis"/>
    <property type="evidence" value="ECO:0007669"/>
    <property type="project" value="UniProtKB-KW"/>
</dbReference>
<keyword evidence="1" id="KW-0732">Signal</keyword>
<dbReference type="InterPro" id="IPR018202">
    <property type="entry name" value="Ser_caboxypep_ser_AS"/>
</dbReference>
<comment type="caution">
    <text evidence="2">The sequence shown here is derived from an EMBL/GenBank/DDBJ whole genome shotgun (WGS) entry which is preliminary data.</text>
</comment>
<keyword evidence="1" id="KW-0378">Hydrolase</keyword>
<dbReference type="PANTHER" id="PTHR11802:SF201">
    <property type="entry name" value="CARBOXYPEPTIDASE"/>
    <property type="match status" value="1"/>
</dbReference>
<dbReference type="Pfam" id="PF00450">
    <property type="entry name" value="Peptidase_S10"/>
    <property type="match status" value="1"/>
</dbReference>
<accession>A0A8S1PLW0</accession>
<keyword evidence="1" id="KW-0645">Protease</keyword>
<gene>
    <name evidence="2" type="ORF">PPRIM_AZ9-3.1.T1210180</name>
</gene>
<sequence>MQKTIILILSCLLALQALETQSLDKDEVDIVKLNALFGTNYQGQIYSGYLSAKDDGSVQFHYLFYPAIDSASEKPLILWLLGGPGCSSMIAAFTESGPYTFISESIEFEENPHTWTAFANILYIESPISVGYSYGPAGAQSDESTAEYNLHALIEFFVRFPNFKNQKFYIGGESYAGIYVPTLTQEIIKYNQQPVNPEVLRINIQGIIIGNGCTDPSECTLLGYLFPRHRLDFYGRHGFISEETYKKIIDHTEECYGSTTPFCQALAYEALAQITGPQYSYNLNQYNVYSKCVSYTPEGSKRMKSPLRVSDEEKNDSDVPPCVDVKGLYHWFQKEEVRTLLNIDTKSPKWVACSLNFQDYQINPNGSLDIYPIIMKNNIRILILSGDVDGVVPIAGTLYWIDKLQQQLQLNTIKPWRPWYVPSLREFDQVQNAGNVFDIEGLTFVSFRNAGHEVPADHKLESKIVLEKFLRQEYL</sequence>
<keyword evidence="3" id="KW-1185">Reference proteome</keyword>
<evidence type="ECO:0000313" key="2">
    <source>
        <dbReference type="EMBL" id="CAD8103703.1"/>
    </source>
</evidence>
<name>A0A8S1PLW0_PARPR</name>
<keyword evidence="1" id="KW-0121">Carboxypeptidase</keyword>